<dbReference type="SUPFAM" id="SSF47413">
    <property type="entry name" value="lambda repressor-like DNA-binding domains"/>
    <property type="match status" value="1"/>
</dbReference>
<evidence type="ECO:0000259" key="1">
    <source>
        <dbReference type="PROSITE" id="PS50943"/>
    </source>
</evidence>
<dbReference type="RefSeq" id="WP_128921257.1">
    <property type="nucleotide sequence ID" value="NZ_LBJQ01000089.1"/>
</dbReference>
<accession>A0A4V1L1B4</accession>
<dbReference type="AlphaFoldDB" id="A0A4V1L1B4"/>
<proteinExistence type="predicted"/>
<organism evidence="2 3">
    <name type="scientific">Bradyrhizobium nanningense</name>
    <dbReference type="NCBI Taxonomy" id="1325118"/>
    <lineage>
        <taxon>Bacteria</taxon>
        <taxon>Pseudomonadati</taxon>
        <taxon>Pseudomonadota</taxon>
        <taxon>Alphaproteobacteria</taxon>
        <taxon>Hyphomicrobiales</taxon>
        <taxon>Nitrobacteraceae</taxon>
        <taxon>Bradyrhizobium</taxon>
    </lineage>
</organism>
<evidence type="ECO:0000313" key="2">
    <source>
        <dbReference type="EMBL" id="RXH24060.1"/>
    </source>
</evidence>
<name>A0A4V1L1B4_9BRAD</name>
<sequence length="118" mass="12994">MSLTIEEFGRLVAAKRGGRGIRAAAAEAAVSPATLSRVENGHMPDLKTFAALCKWIERDPREFLGMETNEVHDVAGQRRAVVHFKKKKTVQMETAKALGELILAAQRALRAREDLVGR</sequence>
<comment type="caution">
    <text evidence="2">The sequence shown here is derived from an EMBL/GenBank/DDBJ whole genome shotgun (WGS) entry which is preliminary data.</text>
</comment>
<dbReference type="GO" id="GO:0003677">
    <property type="term" value="F:DNA binding"/>
    <property type="evidence" value="ECO:0007669"/>
    <property type="project" value="UniProtKB-KW"/>
</dbReference>
<keyword evidence="2" id="KW-0238">DNA-binding</keyword>
<dbReference type="EMBL" id="LBJQ01000089">
    <property type="protein sequence ID" value="RXH24060.1"/>
    <property type="molecule type" value="Genomic_DNA"/>
</dbReference>
<keyword evidence="3" id="KW-1185">Reference proteome</keyword>
<dbReference type="Gene3D" id="1.10.260.40">
    <property type="entry name" value="lambda repressor-like DNA-binding domains"/>
    <property type="match status" value="1"/>
</dbReference>
<dbReference type="InterPro" id="IPR010982">
    <property type="entry name" value="Lambda_DNA-bd_dom_sf"/>
</dbReference>
<dbReference type="InterPro" id="IPR001387">
    <property type="entry name" value="Cro/C1-type_HTH"/>
</dbReference>
<feature type="domain" description="HTH cro/C1-type" evidence="1">
    <location>
        <begin position="25"/>
        <end position="63"/>
    </location>
</feature>
<protein>
    <submittedName>
        <fullName evidence="2">DNA-binding protein</fullName>
    </submittedName>
</protein>
<evidence type="ECO:0000313" key="3">
    <source>
        <dbReference type="Proteomes" id="UP000289546"/>
    </source>
</evidence>
<reference evidence="2 3" key="1">
    <citation type="submission" date="2015-04" db="EMBL/GenBank/DDBJ databases">
        <title>Comparative genomics of rhizobia nodulating Arachis hypogaea in China.</title>
        <authorList>
            <person name="Li Y."/>
        </authorList>
    </citation>
    <scope>NUCLEOTIDE SEQUENCE [LARGE SCALE GENOMIC DNA]</scope>
    <source>
        <strain evidence="2 3">CCBAU 51757</strain>
    </source>
</reference>
<dbReference type="PROSITE" id="PS50943">
    <property type="entry name" value="HTH_CROC1"/>
    <property type="match status" value="1"/>
</dbReference>
<gene>
    <name evidence="2" type="ORF">XH99_28625</name>
</gene>
<dbReference type="Proteomes" id="UP000289546">
    <property type="component" value="Unassembled WGS sequence"/>
</dbReference>